<organism evidence="1 2">
    <name type="scientific">Dictyobacter formicarum</name>
    <dbReference type="NCBI Taxonomy" id="2778368"/>
    <lineage>
        <taxon>Bacteria</taxon>
        <taxon>Bacillati</taxon>
        <taxon>Chloroflexota</taxon>
        <taxon>Ktedonobacteria</taxon>
        <taxon>Ktedonobacterales</taxon>
        <taxon>Dictyobacteraceae</taxon>
        <taxon>Dictyobacter</taxon>
    </lineage>
</organism>
<gene>
    <name evidence="1" type="ORF">KSZ_37870</name>
</gene>
<evidence type="ECO:0000313" key="1">
    <source>
        <dbReference type="EMBL" id="GHO85781.1"/>
    </source>
</evidence>
<proteinExistence type="predicted"/>
<keyword evidence="2" id="KW-1185">Reference proteome</keyword>
<accession>A0ABQ3VK64</accession>
<sequence length="77" mass="8492">MGAQLDHAPGMLANPPVKGLAAPCIPAFPARIQKTYTCKESERPWAWGTRASPISFSWLVQQVRIRVPAVPTMKCIF</sequence>
<reference evidence="1 2" key="1">
    <citation type="journal article" date="2021" name="Int. J. Syst. Evol. Microbiol.">
        <title>Reticulibacter mediterranei gen. nov., sp. nov., within the new family Reticulibacteraceae fam. nov., and Ktedonospora formicarum gen. nov., sp. nov., Ktedonobacter robiniae sp. nov., Dictyobacter formicarum sp. nov. and Dictyobacter arantiisoli sp. nov., belonging to the class Ktedonobacteria.</title>
        <authorList>
            <person name="Yabe S."/>
            <person name="Zheng Y."/>
            <person name="Wang C.M."/>
            <person name="Sakai Y."/>
            <person name="Abe K."/>
            <person name="Yokota A."/>
            <person name="Donadio S."/>
            <person name="Cavaletti L."/>
            <person name="Monciardini P."/>
        </authorList>
    </citation>
    <scope>NUCLEOTIDE SEQUENCE [LARGE SCALE GENOMIC DNA]</scope>
    <source>
        <strain evidence="1 2">SOSP1-9</strain>
    </source>
</reference>
<evidence type="ECO:0000313" key="2">
    <source>
        <dbReference type="Proteomes" id="UP000635565"/>
    </source>
</evidence>
<dbReference type="Proteomes" id="UP000635565">
    <property type="component" value="Unassembled WGS sequence"/>
</dbReference>
<name>A0ABQ3VK64_9CHLR</name>
<protein>
    <submittedName>
        <fullName evidence="1">Uncharacterized protein</fullName>
    </submittedName>
</protein>
<comment type="caution">
    <text evidence="1">The sequence shown here is derived from an EMBL/GenBank/DDBJ whole genome shotgun (WGS) entry which is preliminary data.</text>
</comment>
<dbReference type="EMBL" id="BNJJ01000010">
    <property type="protein sequence ID" value="GHO85781.1"/>
    <property type="molecule type" value="Genomic_DNA"/>
</dbReference>